<keyword evidence="2" id="KW-1133">Transmembrane helix</keyword>
<evidence type="ECO:0000313" key="3">
    <source>
        <dbReference type="EMBL" id="GGY30251.1"/>
    </source>
</evidence>
<feature type="compositionally biased region" description="Pro residues" evidence="1">
    <location>
        <begin position="152"/>
        <end position="161"/>
    </location>
</feature>
<keyword evidence="2" id="KW-0472">Membrane</keyword>
<reference evidence="4" key="1">
    <citation type="journal article" date="2019" name="Int. J. Syst. Evol. Microbiol.">
        <title>The Global Catalogue of Microorganisms (GCM) 10K type strain sequencing project: providing services to taxonomists for standard genome sequencing and annotation.</title>
        <authorList>
            <consortium name="The Broad Institute Genomics Platform"/>
            <consortium name="The Broad Institute Genome Sequencing Center for Infectious Disease"/>
            <person name="Wu L."/>
            <person name="Ma J."/>
        </authorList>
    </citation>
    <scope>NUCLEOTIDE SEQUENCE [LARGE SCALE GENOMIC DNA]</scope>
    <source>
        <strain evidence="4">JCM 4594</strain>
    </source>
</reference>
<gene>
    <name evidence="3" type="ORF">GCM10010326_25290</name>
</gene>
<keyword evidence="2" id="KW-0812">Transmembrane</keyword>
<name>A0ABQ3A2H7_9ACTN</name>
<protein>
    <recommendedName>
        <fullName evidence="5">Integral membrane protein</fullName>
    </recommendedName>
</protein>
<dbReference type="GeneID" id="96290498"/>
<feature type="region of interest" description="Disordered" evidence="1">
    <location>
        <begin position="145"/>
        <end position="173"/>
    </location>
</feature>
<dbReference type="RefSeq" id="WP_161244900.1">
    <property type="nucleotide sequence ID" value="NZ_BMUU01000003.1"/>
</dbReference>
<evidence type="ECO:0000256" key="2">
    <source>
        <dbReference type="SAM" id="Phobius"/>
    </source>
</evidence>
<evidence type="ECO:0008006" key="5">
    <source>
        <dbReference type="Google" id="ProtNLM"/>
    </source>
</evidence>
<organism evidence="3 4">
    <name type="scientific">Streptomyces xanthochromogenes</name>
    <dbReference type="NCBI Taxonomy" id="67384"/>
    <lineage>
        <taxon>Bacteria</taxon>
        <taxon>Bacillati</taxon>
        <taxon>Actinomycetota</taxon>
        <taxon>Actinomycetes</taxon>
        <taxon>Kitasatosporales</taxon>
        <taxon>Streptomycetaceae</taxon>
        <taxon>Streptomyces</taxon>
    </lineage>
</organism>
<dbReference type="Proteomes" id="UP000600946">
    <property type="component" value="Unassembled WGS sequence"/>
</dbReference>
<sequence>MHGPGYGPPQPRPSGAGQIALRVLFALLPLLSIGMLSWAALLRLAIVTRRRAHWVLFWVALAVFVFFFGYVMSAPDEYDWRMDVGMTGLLGLAVASTAFFLYADIRHASASAPVPYPYAGYPPHGYAPPHIPGATAPQFGPYANPYADTPVPAGPPAPPRPHTQHPPAAPRIDQVRAELDELSQYLRKGTQGEGR</sequence>
<feature type="transmembrane region" description="Helical" evidence="2">
    <location>
        <begin position="20"/>
        <end position="42"/>
    </location>
</feature>
<dbReference type="EMBL" id="BMUU01000003">
    <property type="protein sequence ID" value="GGY30251.1"/>
    <property type="molecule type" value="Genomic_DNA"/>
</dbReference>
<proteinExistence type="predicted"/>
<keyword evidence="4" id="KW-1185">Reference proteome</keyword>
<feature type="transmembrane region" description="Helical" evidence="2">
    <location>
        <begin position="54"/>
        <end position="72"/>
    </location>
</feature>
<comment type="caution">
    <text evidence="3">The sequence shown here is derived from an EMBL/GenBank/DDBJ whole genome shotgun (WGS) entry which is preliminary data.</text>
</comment>
<accession>A0ABQ3A2H7</accession>
<evidence type="ECO:0000313" key="4">
    <source>
        <dbReference type="Proteomes" id="UP000600946"/>
    </source>
</evidence>
<evidence type="ECO:0000256" key="1">
    <source>
        <dbReference type="SAM" id="MobiDB-lite"/>
    </source>
</evidence>
<feature type="transmembrane region" description="Helical" evidence="2">
    <location>
        <begin position="84"/>
        <end position="103"/>
    </location>
</feature>